<name>A0ABX6YJ91_9MICO</name>
<reference evidence="1 2" key="1">
    <citation type="submission" date="2020-12" db="EMBL/GenBank/DDBJ databases">
        <title>Microbacterium sp. HY060.</title>
        <authorList>
            <person name="Zhou J."/>
        </authorList>
    </citation>
    <scope>NUCLEOTIDE SEQUENCE [LARGE SCALE GENOMIC DNA]</scope>
    <source>
        <strain evidence="1 2">HY60</strain>
    </source>
</reference>
<accession>A0ABX6YJ91</accession>
<keyword evidence="2" id="KW-1185">Reference proteome</keyword>
<gene>
    <name evidence="1" type="ORF">HCR76_17125</name>
</gene>
<proteinExistence type="predicted"/>
<dbReference type="EMBL" id="CP061169">
    <property type="protein sequence ID" value="QPZ38476.1"/>
    <property type="molecule type" value="Genomic_DNA"/>
</dbReference>
<dbReference type="RefSeq" id="WP_166986376.1">
    <property type="nucleotide sequence ID" value="NZ_CP061169.1"/>
</dbReference>
<protein>
    <submittedName>
        <fullName evidence="1">Uncharacterized protein</fullName>
    </submittedName>
</protein>
<sequence length="62" mass="7080">MKFRTLVFAVIVGGICFSLGVKSERGEFDDAKKRVKAWSTPALKEARKRARRVDKQLSKKLK</sequence>
<evidence type="ECO:0000313" key="2">
    <source>
        <dbReference type="Proteomes" id="UP000662814"/>
    </source>
</evidence>
<evidence type="ECO:0000313" key="1">
    <source>
        <dbReference type="EMBL" id="QPZ38476.1"/>
    </source>
</evidence>
<dbReference type="Proteomes" id="UP000662814">
    <property type="component" value="Chromosome"/>
</dbReference>
<organism evidence="1 2">
    <name type="scientific">Paramicrobacterium chengjingii</name>
    <dbReference type="NCBI Taxonomy" id="2769067"/>
    <lineage>
        <taxon>Bacteria</taxon>
        <taxon>Bacillati</taxon>
        <taxon>Actinomycetota</taxon>
        <taxon>Actinomycetes</taxon>
        <taxon>Micrococcales</taxon>
        <taxon>Microbacteriaceae</taxon>
        <taxon>Paramicrobacterium</taxon>
    </lineage>
</organism>